<accession>A0A9P9E2V9</accession>
<dbReference type="AlphaFoldDB" id="A0A9P9E2V9"/>
<evidence type="ECO:0000313" key="3">
    <source>
        <dbReference type="EMBL" id="KAH7129627.1"/>
    </source>
</evidence>
<dbReference type="EMBL" id="JAGMUU010000021">
    <property type="protein sequence ID" value="KAH7129627.1"/>
    <property type="molecule type" value="Genomic_DNA"/>
</dbReference>
<gene>
    <name evidence="3" type="ORF">B0J13DRAFT_530400</name>
</gene>
<feature type="domain" description="C2H2-type" evidence="2">
    <location>
        <begin position="130"/>
        <end position="157"/>
    </location>
</feature>
<protein>
    <recommendedName>
        <fullName evidence="2">C2H2-type domain-containing protein</fullName>
    </recommendedName>
</protein>
<reference evidence="3" key="1">
    <citation type="journal article" date="2021" name="Nat. Commun.">
        <title>Genetic determinants of endophytism in the Arabidopsis root mycobiome.</title>
        <authorList>
            <person name="Mesny F."/>
            <person name="Miyauchi S."/>
            <person name="Thiergart T."/>
            <person name="Pickel B."/>
            <person name="Atanasova L."/>
            <person name="Karlsson M."/>
            <person name="Huettel B."/>
            <person name="Barry K.W."/>
            <person name="Haridas S."/>
            <person name="Chen C."/>
            <person name="Bauer D."/>
            <person name="Andreopoulos W."/>
            <person name="Pangilinan J."/>
            <person name="LaButti K."/>
            <person name="Riley R."/>
            <person name="Lipzen A."/>
            <person name="Clum A."/>
            <person name="Drula E."/>
            <person name="Henrissat B."/>
            <person name="Kohler A."/>
            <person name="Grigoriev I.V."/>
            <person name="Martin F.M."/>
            <person name="Hacquard S."/>
        </authorList>
    </citation>
    <scope>NUCLEOTIDE SEQUENCE</scope>
    <source>
        <strain evidence="3">MPI-CAGE-AT-0021</strain>
    </source>
</reference>
<dbReference type="PROSITE" id="PS00028">
    <property type="entry name" value="ZINC_FINGER_C2H2_1"/>
    <property type="match status" value="1"/>
</dbReference>
<evidence type="ECO:0000259" key="2">
    <source>
        <dbReference type="PROSITE" id="PS50157"/>
    </source>
</evidence>
<dbReference type="InterPro" id="IPR013087">
    <property type="entry name" value="Znf_C2H2_type"/>
</dbReference>
<keyword evidence="4" id="KW-1185">Reference proteome</keyword>
<evidence type="ECO:0000313" key="4">
    <source>
        <dbReference type="Proteomes" id="UP000717696"/>
    </source>
</evidence>
<dbReference type="GO" id="GO:0008270">
    <property type="term" value="F:zinc ion binding"/>
    <property type="evidence" value="ECO:0007669"/>
    <property type="project" value="UniProtKB-KW"/>
</dbReference>
<dbReference type="SMART" id="SM00355">
    <property type="entry name" value="ZnF_C2H2"/>
    <property type="match status" value="3"/>
</dbReference>
<organism evidence="3 4">
    <name type="scientific">Dactylonectria estremocensis</name>
    <dbReference type="NCBI Taxonomy" id="1079267"/>
    <lineage>
        <taxon>Eukaryota</taxon>
        <taxon>Fungi</taxon>
        <taxon>Dikarya</taxon>
        <taxon>Ascomycota</taxon>
        <taxon>Pezizomycotina</taxon>
        <taxon>Sordariomycetes</taxon>
        <taxon>Hypocreomycetidae</taxon>
        <taxon>Hypocreales</taxon>
        <taxon>Nectriaceae</taxon>
        <taxon>Dactylonectria</taxon>
    </lineage>
</organism>
<proteinExistence type="predicted"/>
<dbReference type="Proteomes" id="UP000717696">
    <property type="component" value="Unassembled WGS sequence"/>
</dbReference>
<name>A0A9P9E2V9_9HYPO</name>
<dbReference type="OrthoDB" id="5151307at2759"/>
<keyword evidence="1" id="KW-0479">Metal-binding</keyword>
<dbReference type="PROSITE" id="PS50157">
    <property type="entry name" value="ZINC_FINGER_C2H2_2"/>
    <property type="match status" value="1"/>
</dbReference>
<evidence type="ECO:0000256" key="1">
    <source>
        <dbReference type="PROSITE-ProRule" id="PRU00042"/>
    </source>
</evidence>
<keyword evidence="1" id="KW-0862">Zinc</keyword>
<keyword evidence="1" id="KW-0863">Zinc-finger</keyword>
<sequence>MKCRSIGPCASRSVNRELVAHFTIDITQKMSREANQLWKCNYCSAFFATSVLLETHLQYFRSRIPELEECRAHANANTEDLGYRSDSECEDLHTIRANTKCPYKGCDRTQPFKKGQQLRVHFRFHVTCEEVCVCCFKVFRRISEFIRHTREHSGATETKRKYMEQMAAELRRLADKELYARLANQKKRSWEEAALDLEEEAYDLNLPGVEASLPLSTNPPEYLGTTDVTRTTPPPVLPPVGAATVSAPAPDAGTMNTNTLDIAAQSYLRTEQPSHILDDHEWDPPLFMHLNFPMYPASMDAIDWLVPAPD</sequence>
<comment type="caution">
    <text evidence="3">The sequence shown here is derived from an EMBL/GenBank/DDBJ whole genome shotgun (WGS) entry which is preliminary data.</text>
</comment>